<dbReference type="SMART" id="SM00267">
    <property type="entry name" value="GGDEF"/>
    <property type="match status" value="1"/>
</dbReference>
<dbReference type="Pfam" id="PF00990">
    <property type="entry name" value="GGDEF"/>
    <property type="match status" value="1"/>
</dbReference>
<dbReference type="Proteomes" id="UP000436911">
    <property type="component" value="Unassembled WGS sequence"/>
</dbReference>
<feature type="transmembrane region" description="Helical" evidence="8">
    <location>
        <begin position="7"/>
        <end position="24"/>
    </location>
</feature>
<dbReference type="Gene3D" id="3.30.70.270">
    <property type="match status" value="1"/>
</dbReference>
<dbReference type="NCBIfam" id="TIGR00254">
    <property type="entry name" value="GGDEF"/>
    <property type="match status" value="1"/>
</dbReference>
<dbReference type="Pfam" id="PF12860">
    <property type="entry name" value="PAS_7"/>
    <property type="match status" value="1"/>
</dbReference>
<feature type="transmembrane region" description="Helical" evidence="8">
    <location>
        <begin position="36"/>
        <end position="56"/>
    </location>
</feature>
<dbReference type="InterPro" id="IPR011620">
    <property type="entry name" value="Sig_transdc_His_kinase_LytS_TM"/>
</dbReference>
<evidence type="ECO:0000256" key="1">
    <source>
        <dbReference type="ARBA" id="ARBA00004651"/>
    </source>
</evidence>
<evidence type="ECO:0000256" key="3">
    <source>
        <dbReference type="ARBA" id="ARBA00022475"/>
    </source>
</evidence>
<dbReference type="InterPro" id="IPR029787">
    <property type="entry name" value="Nucleotide_cyclase"/>
</dbReference>
<keyword evidence="3" id="KW-1003">Cell membrane</keyword>
<dbReference type="GO" id="GO:0052621">
    <property type="term" value="F:diguanylate cyclase activity"/>
    <property type="evidence" value="ECO:0007669"/>
    <property type="project" value="UniProtKB-EC"/>
</dbReference>
<feature type="transmembrane region" description="Helical" evidence="8">
    <location>
        <begin position="68"/>
        <end position="89"/>
    </location>
</feature>
<dbReference type="SUPFAM" id="SSF55073">
    <property type="entry name" value="Nucleotide cyclase"/>
    <property type="match status" value="1"/>
</dbReference>
<evidence type="ECO:0000256" key="6">
    <source>
        <dbReference type="ARBA" id="ARBA00023136"/>
    </source>
</evidence>
<sequence>MYPWSELLANLAIVAITTSTWTFVRPHLAGQGPRAFSLTFGCLMAVGLLATMALPFRFTDGVFLDTRYTFLAISGFFGGPIAALPPLVVGIIRRLMIGGVGITVGIPQIIAAACIGIIASRLLRGKIPTFPQIAVLALFVAVSGVAGFFVVRPFEVWGNLIVVTVGPFMVVLFGATLLSAVAIAQEMKRTRLERDLAAAQIRLADALATMADGLALFDRDGVLVFTNQRYLDIFKETADVRVPGKNIREILRTSFERHEEARVESDVDPIIDRVVEGLFRPSDRLIQLADGRSIEARTRVTGEGEAMIVYADITLHCQREARLHELNDRLSALADTDELTGLMNRRGLEASMDQAFDRAKDQGGNIGLLLIDVDWFKAYNDTYGHPAGDKCLQLVANTVHATSRSFTGSIVARYGGEELTVVLPNASISETETVARLVCTAVRTLAIEHVGSEKRIVTVSVGAANLKSMPGLRKTDLLLQADAALYAAKAAGRDCVQTAPDLLPIARRADSR</sequence>
<keyword evidence="6 8" id="KW-0472">Membrane</keyword>
<dbReference type="InterPro" id="IPR043128">
    <property type="entry name" value="Rev_trsase/Diguanyl_cyclase"/>
</dbReference>
<dbReference type="PROSITE" id="PS50887">
    <property type="entry name" value="GGDEF"/>
    <property type="match status" value="1"/>
</dbReference>
<protein>
    <recommendedName>
        <fullName evidence="2">diguanylate cyclase</fullName>
        <ecNumber evidence="2">2.7.7.65</ecNumber>
    </recommendedName>
</protein>
<dbReference type="RefSeq" id="WP_060716223.1">
    <property type="nucleotide sequence ID" value="NZ_JABFNP010000002.1"/>
</dbReference>
<dbReference type="GO" id="GO:0005886">
    <property type="term" value="C:plasma membrane"/>
    <property type="evidence" value="ECO:0007669"/>
    <property type="project" value="UniProtKB-SubCell"/>
</dbReference>
<feature type="transmembrane region" description="Helical" evidence="8">
    <location>
        <begin position="130"/>
        <end position="151"/>
    </location>
</feature>
<comment type="caution">
    <text evidence="10">The sequence shown here is derived from an EMBL/GenBank/DDBJ whole genome shotgun (WGS) entry which is preliminary data.</text>
</comment>
<feature type="transmembrane region" description="Helical" evidence="8">
    <location>
        <begin position="95"/>
        <end position="118"/>
    </location>
</feature>
<comment type="catalytic activity">
    <reaction evidence="7">
        <text>2 GTP = 3',3'-c-di-GMP + 2 diphosphate</text>
        <dbReference type="Rhea" id="RHEA:24898"/>
        <dbReference type="ChEBI" id="CHEBI:33019"/>
        <dbReference type="ChEBI" id="CHEBI:37565"/>
        <dbReference type="ChEBI" id="CHEBI:58805"/>
        <dbReference type="EC" id="2.7.7.65"/>
    </reaction>
</comment>
<comment type="subcellular location">
    <subcellularLocation>
        <location evidence="1">Cell membrane</location>
        <topology evidence="1">Multi-pass membrane protein</topology>
    </subcellularLocation>
</comment>
<dbReference type="GO" id="GO:0071555">
    <property type="term" value="P:cell wall organization"/>
    <property type="evidence" value="ECO:0007669"/>
    <property type="project" value="InterPro"/>
</dbReference>
<dbReference type="GO" id="GO:1902201">
    <property type="term" value="P:negative regulation of bacterial-type flagellum-dependent cell motility"/>
    <property type="evidence" value="ECO:0007669"/>
    <property type="project" value="TreeGrafter"/>
</dbReference>
<keyword evidence="4 8" id="KW-0812">Transmembrane</keyword>
<evidence type="ECO:0000313" key="10">
    <source>
        <dbReference type="EMBL" id="KAA3528036.1"/>
    </source>
</evidence>
<dbReference type="PANTHER" id="PTHR45138:SF9">
    <property type="entry name" value="DIGUANYLATE CYCLASE DGCM-RELATED"/>
    <property type="match status" value="1"/>
</dbReference>
<dbReference type="AlphaFoldDB" id="A0A368P2R0"/>
<dbReference type="FunFam" id="3.30.70.270:FF:000001">
    <property type="entry name" value="Diguanylate cyclase domain protein"/>
    <property type="match status" value="1"/>
</dbReference>
<dbReference type="SUPFAM" id="SSF55785">
    <property type="entry name" value="PYP-like sensor domain (PAS domain)"/>
    <property type="match status" value="1"/>
</dbReference>
<evidence type="ECO:0000256" key="4">
    <source>
        <dbReference type="ARBA" id="ARBA00022692"/>
    </source>
</evidence>
<evidence type="ECO:0000256" key="8">
    <source>
        <dbReference type="SAM" id="Phobius"/>
    </source>
</evidence>
<dbReference type="CDD" id="cd01949">
    <property type="entry name" value="GGDEF"/>
    <property type="match status" value="1"/>
</dbReference>
<dbReference type="Gene3D" id="3.30.450.20">
    <property type="entry name" value="PAS domain"/>
    <property type="match status" value="1"/>
</dbReference>
<dbReference type="InterPro" id="IPR000160">
    <property type="entry name" value="GGDEF_dom"/>
</dbReference>
<dbReference type="GO" id="GO:0000155">
    <property type="term" value="F:phosphorelay sensor kinase activity"/>
    <property type="evidence" value="ECO:0007669"/>
    <property type="project" value="InterPro"/>
</dbReference>
<dbReference type="Pfam" id="PF07694">
    <property type="entry name" value="5TM-5TMR_LYT"/>
    <property type="match status" value="1"/>
</dbReference>
<dbReference type="InterPro" id="IPR035965">
    <property type="entry name" value="PAS-like_dom_sf"/>
</dbReference>
<accession>A0A368P2R0</accession>
<dbReference type="InterPro" id="IPR050469">
    <property type="entry name" value="Diguanylate_Cyclase"/>
</dbReference>
<dbReference type="GO" id="GO:0043709">
    <property type="term" value="P:cell adhesion involved in single-species biofilm formation"/>
    <property type="evidence" value="ECO:0007669"/>
    <property type="project" value="TreeGrafter"/>
</dbReference>
<dbReference type="PANTHER" id="PTHR45138">
    <property type="entry name" value="REGULATORY COMPONENTS OF SENSORY TRANSDUCTION SYSTEM"/>
    <property type="match status" value="1"/>
</dbReference>
<proteinExistence type="predicted"/>
<dbReference type="EMBL" id="QUSG01000005">
    <property type="protein sequence ID" value="KAA3528036.1"/>
    <property type="molecule type" value="Genomic_DNA"/>
</dbReference>
<evidence type="ECO:0000259" key="9">
    <source>
        <dbReference type="PROSITE" id="PS50887"/>
    </source>
</evidence>
<keyword evidence="5 8" id="KW-1133">Transmembrane helix</keyword>
<reference evidence="10 11" key="1">
    <citation type="submission" date="2018-08" db="EMBL/GenBank/DDBJ databases">
        <title>Genome sequencing of Agrobacterium vitis strain ICMP 10754.</title>
        <authorList>
            <person name="Visnovsky S.B."/>
            <person name="Pitman A.R."/>
        </authorList>
    </citation>
    <scope>NUCLEOTIDE SEQUENCE [LARGE SCALE GENOMIC DNA]</scope>
    <source>
        <strain evidence="10 11">ICMP 10754</strain>
    </source>
</reference>
<dbReference type="EC" id="2.7.7.65" evidence="2"/>
<name>A0A368P2R0_AGRVI</name>
<evidence type="ECO:0000256" key="5">
    <source>
        <dbReference type="ARBA" id="ARBA00022989"/>
    </source>
</evidence>
<feature type="domain" description="GGDEF" evidence="9">
    <location>
        <begin position="364"/>
        <end position="501"/>
    </location>
</feature>
<evidence type="ECO:0000256" key="7">
    <source>
        <dbReference type="ARBA" id="ARBA00034247"/>
    </source>
</evidence>
<feature type="transmembrane region" description="Helical" evidence="8">
    <location>
        <begin position="157"/>
        <end position="184"/>
    </location>
</feature>
<evidence type="ECO:0000313" key="11">
    <source>
        <dbReference type="Proteomes" id="UP000436911"/>
    </source>
</evidence>
<evidence type="ECO:0000256" key="2">
    <source>
        <dbReference type="ARBA" id="ARBA00012528"/>
    </source>
</evidence>
<organism evidence="10 11">
    <name type="scientific">Agrobacterium vitis</name>
    <name type="common">Rhizobium vitis</name>
    <dbReference type="NCBI Taxonomy" id="373"/>
    <lineage>
        <taxon>Bacteria</taxon>
        <taxon>Pseudomonadati</taxon>
        <taxon>Pseudomonadota</taxon>
        <taxon>Alphaproteobacteria</taxon>
        <taxon>Hyphomicrobiales</taxon>
        <taxon>Rhizobiaceae</taxon>
        <taxon>Rhizobium/Agrobacterium group</taxon>
        <taxon>Agrobacterium</taxon>
    </lineage>
</organism>
<gene>
    <name evidence="10" type="ORF">DXT89_12360</name>
</gene>